<dbReference type="PROSITE" id="PS01124">
    <property type="entry name" value="HTH_ARAC_FAMILY_2"/>
    <property type="match status" value="1"/>
</dbReference>
<dbReference type="Gene3D" id="1.10.10.60">
    <property type="entry name" value="Homeodomain-like"/>
    <property type="match status" value="1"/>
</dbReference>
<dbReference type="STRING" id="157910.SAMN05445850_6072"/>
<sequence length="315" mass="34349">MPSVAFVVFDGFHAMSLAAQPVFSFANQKFGESFYEVLTLSEHGAPVRPIGGPTVMTEPFEERTFDTVLFTGGDPGAARPSHGLLAYARHSAATARRVAAICTGAFVLAEAGLLDGKRATTHWVYASALRKHFPRIRVEEDRIYAVDGSIWTSAGMTAGIDLALALVEADLGVDVARSVAQTLVVSHRRAGGQSQHSALLELDAKSDRIQSALTYARKNLAQPLLVEQLAEVARLSPRQFSRAFRAETGQSPAKAVERLRLEAARLMLERSRHTVEQIAQQTGFSDPRRMRDAFTRAFGQPPQAIRRNARWAAPG</sequence>
<dbReference type="SUPFAM" id="SSF52317">
    <property type="entry name" value="Class I glutamine amidotransferase-like"/>
    <property type="match status" value="1"/>
</dbReference>
<evidence type="ECO:0000313" key="4">
    <source>
        <dbReference type="EMBL" id="SDR55432.1"/>
    </source>
</evidence>
<dbReference type="Pfam" id="PF12833">
    <property type="entry name" value="HTH_18"/>
    <property type="match status" value="1"/>
</dbReference>
<dbReference type="EMBL" id="FNKX01000002">
    <property type="protein sequence ID" value="SDR55432.1"/>
    <property type="molecule type" value="Genomic_DNA"/>
</dbReference>
<gene>
    <name evidence="4" type="ORF">SAMN05445850_6072</name>
</gene>
<dbReference type="InterPro" id="IPR009057">
    <property type="entry name" value="Homeodomain-like_sf"/>
</dbReference>
<evidence type="ECO:0000256" key="1">
    <source>
        <dbReference type="ARBA" id="ARBA00023015"/>
    </source>
</evidence>
<dbReference type="InterPro" id="IPR018060">
    <property type="entry name" value="HTH_AraC"/>
</dbReference>
<dbReference type="GO" id="GO:0043565">
    <property type="term" value="F:sequence-specific DNA binding"/>
    <property type="evidence" value="ECO:0007669"/>
    <property type="project" value="InterPro"/>
</dbReference>
<evidence type="ECO:0000259" key="3">
    <source>
        <dbReference type="PROSITE" id="PS01124"/>
    </source>
</evidence>
<reference evidence="5" key="1">
    <citation type="submission" date="2016-10" db="EMBL/GenBank/DDBJ databases">
        <authorList>
            <person name="Varghese N."/>
            <person name="Submissions S."/>
        </authorList>
    </citation>
    <scope>NUCLEOTIDE SEQUENCE [LARGE SCALE GENOMIC DNA]</scope>
    <source>
        <strain evidence="5">DUS833</strain>
    </source>
</reference>
<proteinExistence type="predicted"/>
<dbReference type="PANTHER" id="PTHR43130:SF3">
    <property type="entry name" value="HTH-TYPE TRANSCRIPTIONAL REGULATOR RV1931C"/>
    <property type="match status" value="1"/>
</dbReference>
<protein>
    <submittedName>
        <fullName evidence="4">Transcriptional regulator, AraC family with amidase-like domain</fullName>
    </submittedName>
</protein>
<dbReference type="Proteomes" id="UP000199365">
    <property type="component" value="Unassembled WGS sequence"/>
</dbReference>
<feature type="domain" description="HTH araC/xylS-type" evidence="3">
    <location>
        <begin position="210"/>
        <end position="308"/>
    </location>
</feature>
<keyword evidence="1" id="KW-0805">Transcription regulation</keyword>
<keyword evidence="5" id="KW-1185">Reference proteome</keyword>
<dbReference type="AlphaFoldDB" id="A0A1H1K043"/>
<dbReference type="RefSeq" id="WP_090809432.1">
    <property type="nucleotide sequence ID" value="NZ_FNKX01000002.1"/>
</dbReference>
<dbReference type="Gene3D" id="3.40.50.880">
    <property type="match status" value="1"/>
</dbReference>
<organism evidence="4 5">
    <name type="scientific">Paraburkholderia tuberum</name>
    <dbReference type="NCBI Taxonomy" id="157910"/>
    <lineage>
        <taxon>Bacteria</taxon>
        <taxon>Pseudomonadati</taxon>
        <taxon>Pseudomonadota</taxon>
        <taxon>Betaproteobacteria</taxon>
        <taxon>Burkholderiales</taxon>
        <taxon>Burkholderiaceae</taxon>
        <taxon>Paraburkholderia</taxon>
    </lineage>
</organism>
<dbReference type="Pfam" id="PF01965">
    <property type="entry name" value="DJ-1_PfpI"/>
    <property type="match status" value="1"/>
</dbReference>
<dbReference type="GO" id="GO:0003700">
    <property type="term" value="F:DNA-binding transcription factor activity"/>
    <property type="evidence" value="ECO:0007669"/>
    <property type="project" value="InterPro"/>
</dbReference>
<dbReference type="SMART" id="SM00342">
    <property type="entry name" value="HTH_ARAC"/>
    <property type="match status" value="1"/>
</dbReference>
<dbReference type="CDD" id="cd03137">
    <property type="entry name" value="GATase1_AraC_1"/>
    <property type="match status" value="1"/>
</dbReference>
<evidence type="ECO:0000256" key="2">
    <source>
        <dbReference type="ARBA" id="ARBA00023163"/>
    </source>
</evidence>
<dbReference type="PANTHER" id="PTHR43130">
    <property type="entry name" value="ARAC-FAMILY TRANSCRIPTIONAL REGULATOR"/>
    <property type="match status" value="1"/>
</dbReference>
<accession>A0A1H1K043</accession>
<keyword evidence="2" id="KW-0804">Transcription</keyword>
<dbReference type="InterPro" id="IPR029062">
    <property type="entry name" value="Class_I_gatase-like"/>
</dbReference>
<evidence type="ECO:0000313" key="5">
    <source>
        <dbReference type="Proteomes" id="UP000199365"/>
    </source>
</evidence>
<dbReference type="SUPFAM" id="SSF46689">
    <property type="entry name" value="Homeodomain-like"/>
    <property type="match status" value="2"/>
</dbReference>
<dbReference type="InterPro" id="IPR002818">
    <property type="entry name" value="DJ-1/PfpI"/>
</dbReference>
<dbReference type="InterPro" id="IPR052158">
    <property type="entry name" value="INH-QAR"/>
</dbReference>
<name>A0A1H1K043_9BURK</name>